<accession>A0A160VBZ5</accession>
<dbReference type="InterPro" id="IPR036388">
    <property type="entry name" value="WH-like_DNA-bd_sf"/>
</dbReference>
<evidence type="ECO:0000259" key="5">
    <source>
        <dbReference type="SMART" id="SM00849"/>
    </source>
</evidence>
<evidence type="ECO:0000256" key="4">
    <source>
        <dbReference type="ARBA" id="ARBA00022833"/>
    </source>
</evidence>
<dbReference type="GO" id="GO:0008270">
    <property type="term" value="F:zinc ion binding"/>
    <property type="evidence" value="ECO:0007669"/>
    <property type="project" value="InterPro"/>
</dbReference>
<dbReference type="Gene3D" id="1.10.10.10">
    <property type="entry name" value="Winged helix-like DNA-binding domain superfamily/Winged helix DNA-binding domain"/>
    <property type="match status" value="1"/>
</dbReference>
<dbReference type="GO" id="GO:0017001">
    <property type="term" value="P:antibiotic catabolic process"/>
    <property type="evidence" value="ECO:0007669"/>
    <property type="project" value="InterPro"/>
</dbReference>
<dbReference type="PANTHER" id="PTHR23131">
    <property type="entry name" value="ENDORIBONUCLEASE LACTB2"/>
    <property type="match status" value="1"/>
</dbReference>
<dbReference type="EMBL" id="FAXA01000114">
    <property type="protein sequence ID" value="CUV04244.1"/>
    <property type="molecule type" value="Genomic_DNA"/>
</dbReference>
<sequence>MQITKHIYATHIEEDPGSFGAMHPGGTHIYFVGDPNDHMVMVDSGEPYRSWTKQIMDYHAELGKPRISAILITHGHGDHIGGLDRLQEAFGCVVRCHPKLEPALTHRLGQGSVVKLRSRESVPTGGGAKLRAYFTPGHEDDHVSYYMAEGRVVFSGDTILGNSSSSVRNLKQYMASLETLAGLKPEILCPGHGQIIKNGTARVEWYIKHRTEREDQVLAALVSGVDSVDDIVSTVYPRNLRRNLRSAAARNVRTHLGKLTEEGRVNESEVSYTVAKG</sequence>
<keyword evidence="2" id="KW-0479">Metal-binding</keyword>
<proteinExistence type="predicted"/>
<dbReference type="Pfam" id="PF00753">
    <property type="entry name" value="Lactamase_B"/>
    <property type="match status" value="1"/>
</dbReference>
<evidence type="ECO:0000256" key="2">
    <source>
        <dbReference type="ARBA" id="ARBA00022723"/>
    </source>
</evidence>
<dbReference type="PROSITE" id="PS00743">
    <property type="entry name" value="BETA_LACTAMASE_B_1"/>
    <property type="match status" value="1"/>
</dbReference>
<keyword evidence="3 6" id="KW-0378">Hydrolase</keyword>
<evidence type="ECO:0000256" key="1">
    <source>
        <dbReference type="ARBA" id="ARBA00001947"/>
    </source>
</evidence>
<organism evidence="6">
    <name type="scientific">hydrothermal vent metagenome</name>
    <dbReference type="NCBI Taxonomy" id="652676"/>
    <lineage>
        <taxon>unclassified sequences</taxon>
        <taxon>metagenomes</taxon>
        <taxon>ecological metagenomes</taxon>
    </lineage>
</organism>
<dbReference type="SUPFAM" id="SSF56281">
    <property type="entry name" value="Metallo-hydrolase/oxidoreductase"/>
    <property type="match status" value="1"/>
</dbReference>
<dbReference type="InterPro" id="IPR001018">
    <property type="entry name" value="Beta-lactamase_class-B_CS"/>
</dbReference>
<dbReference type="Gene3D" id="3.60.15.10">
    <property type="entry name" value="Ribonuclease Z/Hydroxyacylglutathione hydrolase-like"/>
    <property type="match status" value="1"/>
</dbReference>
<evidence type="ECO:0000313" key="6">
    <source>
        <dbReference type="EMBL" id="CUV04244.1"/>
    </source>
</evidence>
<dbReference type="SMART" id="SM00849">
    <property type="entry name" value="Lactamase_B"/>
    <property type="match status" value="1"/>
</dbReference>
<gene>
    <name evidence="6" type="ORF">MGWOODY_Clf2947</name>
</gene>
<dbReference type="InterPro" id="IPR036866">
    <property type="entry name" value="RibonucZ/Hydroxyglut_hydro"/>
</dbReference>
<dbReference type="InterPro" id="IPR041516">
    <property type="entry name" value="LACTB2_WH"/>
</dbReference>
<feature type="domain" description="Metallo-beta-lactamase" evidence="5">
    <location>
        <begin position="26"/>
        <end position="192"/>
    </location>
</feature>
<name>A0A160VBZ5_9ZZZZ</name>
<dbReference type="InterPro" id="IPR050662">
    <property type="entry name" value="Sec-metab_biosynth-thioest"/>
</dbReference>
<dbReference type="GO" id="GO:0008800">
    <property type="term" value="F:beta-lactamase activity"/>
    <property type="evidence" value="ECO:0007669"/>
    <property type="project" value="InterPro"/>
</dbReference>
<protein>
    <submittedName>
        <fullName evidence="6">Zn-dependent hydrolases, including glyoxylases</fullName>
    </submittedName>
</protein>
<reference evidence="6" key="1">
    <citation type="submission" date="2015-10" db="EMBL/GenBank/DDBJ databases">
        <authorList>
            <person name="Gilbert D.G."/>
        </authorList>
    </citation>
    <scope>NUCLEOTIDE SEQUENCE</scope>
</reference>
<comment type="cofactor">
    <cofactor evidence="1">
        <name>Zn(2+)</name>
        <dbReference type="ChEBI" id="CHEBI:29105"/>
    </cofactor>
</comment>
<dbReference type="Pfam" id="PF17778">
    <property type="entry name" value="WHD_BLACT"/>
    <property type="match status" value="1"/>
</dbReference>
<keyword evidence="4" id="KW-0862">Zinc</keyword>
<dbReference type="PANTHER" id="PTHR23131:SF0">
    <property type="entry name" value="ENDORIBONUCLEASE LACTB2"/>
    <property type="match status" value="1"/>
</dbReference>
<evidence type="ECO:0000256" key="3">
    <source>
        <dbReference type="ARBA" id="ARBA00022801"/>
    </source>
</evidence>
<dbReference type="InterPro" id="IPR001279">
    <property type="entry name" value="Metallo-B-lactamas"/>
</dbReference>
<dbReference type="AlphaFoldDB" id="A0A160VBZ5"/>